<evidence type="ECO:0000256" key="1">
    <source>
        <dbReference type="ARBA" id="ARBA00004123"/>
    </source>
</evidence>
<feature type="non-terminal residue" evidence="7">
    <location>
        <position position="1"/>
    </location>
</feature>
<dbReference type="PANTHER" id="PTHR12228:SF0">
    <property type="entry name" value="TATA-BOX BINDING PROTEIN ASSOCIATED FACTOR 7"/>
    <property type="match status" value="1"/>
</dbReference>
<dbReference type="AlphaFoldDB" id="A0AAD4K1W0"/>
<sequence>QDVAIAIRNAISVCKLRKKLSLCLDEDNRKGIIYMNDEMLNGKFVKLPTIVECYKTTDNVNMYKTANIHEMLVCSRVGVHSAEEKMSGIEQLDEDYVLPHGITPPTRNIRKRYRKHMKKKAKNNKMSEQEALQIVKQLIRADLSAYRVRYDTYSEDDSGQEISS</sequence>
<dbReference type="GO" id="GO:0051123">
    <property type="term" value="P:RNA polymerase II preinitiation complex assembly"/>
    <property type="evidence" value="ECO:0007669"/>
    <property type="project" value="TreeGrafter"/>
</dbReference>
<evidence type="ECO:0000313" key="8">
    <source>
        <dbReference type="Proteomes" id="UP001200034"/>
    </source>
</evidence>
<evidence type="ECO:0000313" key="7">
    <source>
        <dbReference type="EMBL" id="KAH8372048.1"/>
    </source>
</evidence>
<dbReference type="GO" id="GO:0016251">
    <property type="term" value="F:RNA polymerase II general transcription initiation factor activity"/>
    <property type="evidence" value="ECO:0007669"/>
    <property type="project" value="TreeGrafter"/>
</dbReference>
<dbReference type="GO" id="GO:0005669">
    <property type="term" value="C:transcription factor TFIID complex"/>
    <property type="evidence" value="ECO:0007669"/>
    <property type="project" value="InterPro"/>
</dbReference>
<evidence type="ECO:0000256" key="4">
    <source>
        <dbReference type="ARBA" id="ARBA00023163"/>
    </source>
</evidence>
<evidence type="ECO:0000256" key="2">
    <source>
        <dbReference type="ARBA" id="ARBA00009368"/>
    </source>
</evidence>
<keyword evidence="4" id="KW-0804">Transcription</keyword>
<dbReference type="PANTHER" id="PTHR12228">
    <property type="entry name" value="TRANSCRIPTION INITIATION FACTOR TFIID 55 KD SUBUNIT-RELATED"/>
    <property type="match status" value="1"/>
</dbReference>
<keyword evidence="3" id="KW-0805">Transcription regulation</keyword>
<name>A0AAD4K1W0_9MUSC</name>
<comment type="similarity">
    <text evidence="2">Belongs to the TAF7 family.</text>
</comment>
<feature type="non-terminal residue" evidence="7">
    <location>
        <position position="164"/>
    </location>
</feature>
<dbReference type="InterPro" id="IPR037817">
    <property type="entry name" value="TAF7"/>
</dbReference>
<keyword evidence="8" id="KW-1185">Reference proteome</keyword>
<evidence type="ECO:0000256" key="5">
    <source>
        <dbReference type="ARBA" id="ARBA00023242"/>
    </source>
</evidence>
<dbReference type="CDD" id="cd08047">
    <property type="entry name" value="TAF7"/>
    <property type="match status" value="1"/>
</dbReference>
<evidence type="ECO:0000256" key="3">
    <source>
        <dbReference type="ARBA" id="ARBA00023015"/>
    </source>
</evidence>
<dbReference type="EMBL" id="JAJJHW010002585">
    <property type="protein sequence ID" value="KAH8372048.1"/>
    <property type="molecule type" value="Genomic_DNA"/>
</dbReference>
<gene>
    <name evidence="7" type="ORF">KR093_009812</name>
</gene>
<dbReference type="Proteomes" id="UP001200034">
    <property type="component" value="Unassembled WGS sequence"/>
</dbReference>
<dbReference type="SMART" id="SM01370">
    <property type="entry name" value="TAFII55_N"/>
    <property type="match status" value="1"/>
</dbReference>
<protein>
    <recommendedName>
        <fullName evidence="6">TAFII55 protein conserved region domain-containing protein</fullName>
    </recommendedName>
</protein>
<comment type="subcellular location">
    <subcellularLocation>
        <location evidence="1">Nucleus</location>
    </subcellularLocation>
</comment>
<keyword evidence="5" id="KW-0539">Nucleus</keyword>
<organism evidence="7 8">
    <name type="scientific">Drosophila rubida</name>
    <dbReference type="NCBI Taxonomy" id="30044"/>
    <lineage>
        <taxon>Eukaryota</taxon>
        <taxon>Metazoa</taxon>
        <taxon>Ecdysozoa</taxon>
        <taxon>Arthropoda</taxon>
        <taxon>Hexapoda</taxon>
        <taxon>Insecta</taxon>
        <taxon>Pterygota</taxon>
        <taxon>Neoptera</taxon>
        <taxon>Endopterygota</taxon>
        <taxon>Diptera</taxon>
        <taxon>Brachycera</taxon>
        <taxon>Muscomorpha</taxon>
        <taxon>Ephydroidea</taxon>
        <taxon>Drosophilidae</taxon>
        <taxon>Drosophila</taxon>
    </lineage>
</organism>
<comment type="caution">
    <text evidence="7">The sequence shown here is derived from an EMBL/GenBank/DDBJ whole genome shotgun (WGS) entry which is preliminary data.</text>
</comment>
<dbReference type="InterPro" id="IPR006751">
    <property type="entry name" value="TAFII55_prot_cons_reg"/>
</dbReference>
<reference evidence="7" key="1">
    <citation type="journal article" date="2021" name="Mol. Ecol. Resour.">
        <title>Phylogenomic analyses of the genus Drosophila reveals genomic signals of climate adaptation.</title>
        <authorList>
            <person name="Li F."/>
            <person name="Rane R.V."/>
            <person name="Luria V."/>
            <person name="Xiong Z."/>
            <person name="Chen J."/>
            <person name="Li Z."/>
            <person name="Catullo R.A."/>
            <person name="Griffin P.C."/>
            <person name="Schiffer M."/>
            <person name="Pearce S."/>
            <person name="Lee S.F."/>
            <person name="McElroy K."/>
            <person name="Stocker A."/>
            <person name="Shirriffs J."/>
            <person name="Cockerell F."/>
            <person name="Coppin C."/>
            <person name="Sgro C.M."/>
            <person name="Karger A."/>
            <person name="Cain J.W."/>
            <person name="Weber J.A."/>
            <person name="Santpere G."/>
            <person name="Kirschner M.W."/>
            <person name="Hoffmann A.A."/>
            <person name="Oakeshott J.G."/>
            <person name="Zhang G."/>
        </authorList>
    </citation>
    <scope>NUCLEOTIDE SEQUENCE</scope>
    <source>
        <strain evidence="7">BGI-SZ-2011g</strain>
    </source>
</reference>
<feature type="domain" description="TAFII55 protein conserved region" evidence="6">
    <location>
        <begin position="1"/>
        <end position="147"/>
    </location>
</feature>
<proteinExistence type="inferred from homology"/>
<accession>A0AAD4K1W0</accession>
<evidence type="ECO:0000259" key="6">
    <source>
        <dbReference type="SMART" id="SM01370"/>
    </source>
</evidence>
<dbReference type="Pfam" id="PF04658">
    <property type="entry name" value="TAFII55_N"/>
    <property type="match status" value="1"/>
</dbReference>